<reference evidence="7 8" key="1">
    <citation type="submission" date="2019-02" db="EMBL/GenBank/DDBJ databases">
        <title>Deep-cultivation of Planctomycetes and their phenomic and genomic characterization uncovers novel biology.</title>
        <authorList>
            <person name="Wiegand S."/>
            <person name="Jogler M."/>
            <person name="Boedeker C."/>
            <person name="Pinto D."/>
            <person name="Vollmers J."/>
            <person name="Rivas-Marin E."/>
            <person name="Kohn T."/>
            <person name="Peeters S.H."/>
            <person name="Heuer A."/>
            <person name="Rast P."/>
            <person name="Oberbeckmann S."/>
            <person name="Bunk B."/>
            <person name="Jeske O."/>
            <person name="Meyerdierks A."/>
            <person name="Storesund J.E."/>
            <person name="Kallscheuer N."/>
            <person name="Luecker S."/>
            <person name="Lage O.M."/>
            <person name="Pohl T."/>
            <person name="Merkel B.J."/>
            <person name="Hornburger P."/>
            <person name="Mueller R.-W."/>
            <person name="Bruemmer F."/>
            <person name="Labrenz M."/>
            <person name="Spormann A.M."/>
            <person name="Op den Camp H."/>
            <person name="Overmann J."/>
            <person name="Amann R."/>
            <person name="Jetten M.S.M."/>
            <person name="Mascher T."/>
            <person name="Medema M.H."/>
            <person name="Devos D.P."/>
            <person name="Kaster A.-K."/>
            <person name="Ovreas L."/>
            <person name="Rohde M."/>
            <person name="Galperin M.Y."/>
            <person name="Jogler C."/>
        </authorList>
    </citation>
    <scope>NUCLEOTIDE SEQUENCE [LARGE SCALE GENOMIC DNA]</scope>
    <source>
        <strain evidence="7 8">I41</strain>
    </source>
</reference>
<feature type="chain" id="PRO_5021795239" description="Glutathione peroxidase" evidence="5">
    <location>
        <begin position="28"/>
        <end position="206"/>
    </location>
</feature>
<dbReference type="InterPro" id="IPR036249">
    <property type="entry name" value="Thioredoxin-like_sf"/>
</dbReference>
<feature type="domain" description="Thioredoxin" evidence="6">
    <location>
        <begin position="29"/>
        <end position="197"/>
    </location>
</feature>
<dbReference type="InterPro" id="IPR029759">
    <property type="entry name" value="GPX_AS"/>
</dbReference>
<dbReference type="EMBL" id="CP036339">
    <property type="protein sequence ID" value="QDT75634.1"/>
    <property type="molecule type" value="Genomic_DNA"/>
</dbReference>
<dbReference type="InterPro" id="IPR000889">
    <property type="entry name" value="Glutathione_peroxidase"/>
</dbReference>
<dbReference type="FunFam" id="3.40.30.10:FF:000010">
    <property type="entry name" value="Glutathione peroxidase"/>
    <property type="match status" value="1"/>
</dbReference>
<protein>
    <recommendedName>
        <fullName evidence="4">Glutathione peroxidase</fullName>
    </recommendedName>
</protein>
<dbReference type="Gene3D" id="3.40.30.10">
    <property type="entry name" value="Glutaredoxin"/>
    <property type="match status" value="1"/>
</dbReference>
<dbReference type="PROSITE" id="PS00763">
    <property type="entry name" value="GLUTATHIONE_PEROXID_2"/>
    <property type="match status" value="1"/>
</dbReference>
<dbReference type="KEGG" id="llh:I41_48740"/>
<evidence type="ECO:0000256" key="3">
    <source>
        <dbReference type="ARBA" id="ARBA00023002"/>
    </source>
</evidence>
<proteinExistence type="inferred from homology"/>
<keyword evidence="3 4" id="KW-0560">Oxidoreductase</keyword>
<keyword evidence="2 4" id="KW-0575">Peroxidase</keyword>
<evidence type="ECO:0000259" key="6">
    <source>
        <dbReference type="PROSITE" id="PS51352"/>
    </source>
</evidence>
<comment type="similarity">
    <text evidence="1 4">Belongs to the glutathione peroxidase family.</text>
</comment>
<evidence type="ECO:0000256" key="2">
    <source>
        <dbReference type="ARBA" id="ARBA00022559"/>
    </source>
</evidence>
<dbReference type="PROSITE" id="PS00460">
    <property type="entry name" value="GLUTATHIONE_PEROXID_1"/>
    <property type="match status" value="1"/>
</dbReference>
<accession>A0A517U4S0</accession>
<sequence precursor="true">MTGQFAVSIPLKLLFVALILAPVPGCAAPVKGVPQEETVLRSVMKSLDGEEIDLKQYDGKVLLIVNVASHCGYTGQYEQLQQLHEKYAEQGLAILGFPCNQFLGQEPGTAPEIKEFCRANYGVTFDMFDKVEVNGEGACELYKQLTSLDAKPKGAGEIGWNFEKFVVDRRGFVVGRFGSGAKPDAPEIIKLIEQELARNPASNPKP</sequence>
<name>A0A517U4S0_9BACT</name>
<dbReference type="GO" id="GO:0004601">
    <property type="term" value="F:peroxidase activity"/>
    <property type="evidence" value="ECO:0007669"/>
    <property type="project" value="UniProtKB-KW"/>
</dbReference>
<dbReference type="Pfam" id="PF00255">
    <property type="entry name" value="GSHPx"/>
    <property type="match status" value="1"/>
</dbReference>
<dbReference type="GO" id="GO:0034599">
    <property type="term" value="P:cellular response to oxidative stress"/>
    <property type="evidence" value="ECO:0007669"/>
    <property type="project" value="TreeGrafter"/>
</dbReference>
<dbReference type="InterPro" id="IPR013766">
    <property type="entry name" value="Thioredoxin_domain"/>
</dbReference>
<evidence type="ECO:0000256" key="4">
    <source>
        <dbReference type="RuleBase" id="RU000499"/>
    </source>
</evidence>
<evidence type="ECO:0000313" key="8">
    <source>
        <dbReference type="Proteomes" id="UP000317909"/>
    </source>
</evidence>
<dbReference type="PROSITE" id="PS51352">
    <property type="entry name" value="THIOREDOXIN_2"/>
    <property type="match status" value="1"/>
</dbReference>
<feature type="signal peptide" evidence="5">
    <location>
        <begin position="1"/>
        <end position="27"/>
    </location>
</feature>
<dbReference type="PANTHER" id="PTHR11592:SF78">
    <property type="entry name" value="GLUTATHIONE PEROXIDASE"/>
    <property type="match status" value="1"/>
</dbReference>
<dbReference type="AlphaFoldDB" id="A0A517U4S0"/>
<organism evidence="7 8">
    <name type="scientific">Lacipirellula limnantheis</name>
    <dbReference type="NCBI Taxonomy" id="2528024"/>
    <lineage>
        <taxon>Bacteria</taxon>
        <taxon>Pseudomonadati</taxon>
        <taxon>Planctomycetota</taxon>
        <taxon>Planctomycetia</taxon>
        <taxon>Pirellulales</taxon>
        <taxon>Lacipirellulaceae</taxon>
        <taxon>Lacipirellula</taxon>
    </lineage>
</organism>
<gene>
    <name evidence="7" type="primary">gpx1</name>
    <name evidence="7" type="ORF">I41_48740</name>
</gene>
<dbReference type="OrthoDB" id="9789406at2"/>
<evidence type="ECO:0000256" key="1">
    <source>
        <dbReference type="ARBA" id="ARBA00006926"/>
    </source>
</evidence>
<dbReference type="PANTHER" id="PTHR11592">
    <property type="entry name" value="GLUTATHIONE PEROXIDASE"/>
    <property type="match status" value="1"/>
</dbReference>
<dbReference type="Proteomes" id="UP000317909">
    <property type="component" value="Chromosome"/>
</dbReference>
<keyword evidence="8" id="KW-1185">Reference proteome</keyword>
<dbReference type="PROSITE" id="PS51355">
    <property type="entry name" value="GLUTATHIONE_PEROXID_3"/>
    <property type="match status" value="1"/>
</dbReference>
<dbReference type="SUPFAM" id="SSF52833">
    <property type="entry name" value="Thioredoxin-like"/>
    <property type="match status" value="1"/>
</dbReference>
<dbReference type="CDD" id="cd00340">
    <property type="entry name" value="GSH_Peroxidase"/>
    <property type="match status" value="1"/>
</dbReference>
<keyword evidence="5" id="KW-0732">Signal</keyword>
<evidence type="ECO:0000256" key="5">
    <source>
        <dbReference type="SAM" id="SignalP"/>
    </source>
</evidence>
<dbReference type="PRINTS" id="PR01011">
    <property type="entry name" value="GLUTPROXDASE"/>
</dbReference>
<dbReference type="InterPro" id="IPR029760">
    <property type="entry name" value="GPX_CS"/>
</dbReference>
<evidence type="ECO:0000313" key="7">
    <source>
        <dbReference type="EMBL" id="QDT75634.1"/>
    </source>
</evidence>